<feature type="binding site" evidence="11">
    <location>
        <position position="136"/>
    </location>
    <ligand>
        <name>Mg(2+)</name>
        <dbReference type="ChEBI" id="CHEBI:18420"/>
        <label>2</label>
    </ligand>
</feature>
<dbReference type="GO" id="GO:0043137">
    <property type="term" value="P:DNA replication, removal of RNA primer"/>
    <property type="evidence" value="ECO:0007669"/>
    <property type="project" value="TreeGrafter"/>
</dbReference>
<dbReference type="EMBL" id="QWLV01000002">
    <property type="protein sequence ID" value="RHW17882.1"/>
    <property type="molecule type" value="Genomic_DNA"/>
</dbReference>
<keyword evidence="8 11" id="KW-0255">Endonuclease</keyword>
<dbReference type="GO" id="GO:0005737">
    <property type="term" value="C:cytoplasm"/>
    <property type="evidence" value="ECO:0007669"/>
    <property type="project" value="UniProtKB-SubCell"/>
</dbReference>
<comment type="cofactor">
    <cofactor evidence="11">
        <name>Mg(2+)</name>
        <dbReference type="ChEBI" id="CHEBI:18420"/>
    </cofactor>
    <text evidence="11">Binds 1 Mg(2+) ion per subunit. May bind a second metal ion at a regulatory site, or after substrate binding.</text>
</comment>
<dbReference type="PANTHER" id="PTHR10642">
    <property type="entry name" value="RIBONUCLEASE H1"/>
    <property type="match status" value="1"/>
</dbReference>
<feature type="region of interest" description="Disordered" evidence="12">
    <location>
        <begin position="1"/>
        <end position="22"/>
    </location>
</feature>
<keyword evidence="6 11" id="KW-0540">Nuclease</keyword>
<evidence type="ECO:0000313" key="15">
    <source>
        <dbReference type="Proteomes" id="UP000266693"/>
    </source>
</evidence>
<organism evidence="14 15">
    <name type="scientific">Sphingomonas gilva</name>
    <dbReference type="NCBI Taxonomy" id="2305907"/>
    <lineage>
        <taxon>Bacteria</taxon>
        <taxon>Pseudomonadati</taxon>
        <taxon>Pseudomonadota</taxon>
        <taxon>Alphaproteobacteria</taxon>
        <taxon>Sphingomonadales</taxon>
        <taxon>Sphingomonadaceae</taxon>
        <taxon>Sphingomonas</taxon>
    </lineage>
</organism>
<keyword evidence="7 11" id="KW-0479">Metal-binding</keyword>
<dbReference type="AlphaFoldDB" id="A0A396RRE9"/>
<dbReference type="InterPro" id="IPR012337">
    <property type="entry name" value="RNaseH-like_sf"/>
</dbReference>
<comment type="subcellular location">
    <subcellularLocation>
        <location evidence="11">Cytoplasm</location>
    </subcellularLocation>
</comment>
<dbReference type="FunFam" id="3.30.420.10:FF:000089">
    <property type="entry name" value="Ribonuclease H"/>
    <property type="match status" value="1"/>
</dbReference>
<comment type="catalytic activity">
    <reaction evidence="1 11">
        <text>Endonucleolytic cleavage to 5'-phosphomonoester.</text>
        <dbReference type="EC" id="3.1.26.4"/>
    </reaction>
</comment>
<dbReference type="GO" id="GO:0003676">
    <property type="term" value="F:nucleic acid binding"/>
    <property type="evidence" value="ECO:0007669"/>
    <property type="project" value="InterPro"/>
</dbReference>
<keyword evidence="11" id="KW-0963">Cytoplasm</keyword>
<feature type="binding site" evidence="11">
    <location>
        <position position="12"/>
    </location>
    <ligand>
        <name>Mg(2+)</name>
        <dbReference type="ChEBI" id="CHEBI:18420"/>
        <label>2</label>
    </ligand>
</feature>
<name>A0A396RRE9_9SPHN</name>
<dbReference type="EC" id="3.1.26.4" evidence="5 11"/>
<evidence type="ECO:0000259" key="13">
    <source>
        <dbReference type="PROSITE" id="PS50879"/>
    </source>
</evidence>
<dbReference type="HAMAP" id="MF_00042">
    <property type="entry name" value="RNase_H"/>
    <property type="match status" value="1"/>
</dbReference>
<evidence type="ECO:0000256" key="4">
    <source>
        <dbReference type="ARBA" id="ARBA00011245"/>
    </source>
</evidence>
<evidence type="ECO:0000256" key="2">
    <source>
        <dbReference type="ARBA" id="ARBA00004065"/>
    </source>
</evidence>
<reference evidence="14 15" key="1">
    <citation type="submission" date="2018-08" db="EMBL/GenBank/DDBJ databases">
        <title>The multiple taxonomic identification of Sphingomonas gilva.</title>
        <authorList>
            <person name="Zhu D."/>
            <person name="Zheng S."/>
        </authorList>
    </citation>
    <scope>NUCLEOTIDE SEQUENCE [LARGE SCALE GENOMIC DNA]</scope>
    <source>
        <strain evidence="14 15">ZDH117</strain>
    </source>
</reference>
<keyword evidence="10 11" id="KW-0460">Magnesium</keyword>
<dbReference type="InterPro" id="IPR022892">
    <property type="entry name" value="RNaseHI"/>
</dbReference>
<evidence type="ECO:0000313" key="14">
    <source>
        <dbReference type="EMBL" id="RHW17882.1"/>
    </source>
</evidence>
<evidence type="ECO:0000256" key="12">
    <source>
        <dbReference type="SAM" id="MobiDB-lite"/>
    </source>
</evidence>
<proteinExistence type="inferred from homology"/>
<protein>
    <recommendedName>
        <fullName evidence="5 11">Ribonuclease H</fullName>
        <shortName evidence="11">RNase H</shortName>
        <ecNumber evidence="5 11">3.1.26.4</ecNumber>
    </recommendedName>
</protein>
<dbReference type="NCBIfam" id="NF001236">
    <property type="entry name" value="PRK00203.1"/>
    <property type="match status" value="1"/>
</dbReference>
<evidence type="ECO:0000256" key="1">
    <source>
        <dbReference type="ARBA" id="ARBA00000077"/>
    </source>
</evidence>
<evidence type="ECO:0000256" key="10">
    <source>
        <dbReference type="ARBA" id="ARBA00022842"/>
    </source>
</evidence>
<dbReference type="RefSeq" id="WP_118863074.1">
    <property type="nucleotide sequence ID" value="NZ_QWLV01000002.1"/>
</dbReference>
<dbReference type="InterPro" id="IPR050092">
    <property type="entry name" value="RNase_H"/>
</dbReference>
<evidence type="ECO:0000256" key="5">
    <source>
        <dbReference type="ARBA" id="ARBA00012180"/>
    </source>
</evidence>
<evidence type="ECO:0000256" key="3">
    <source>
        <dbReference type="ARBA" id="ARBA00005300"/>
    </source>
</evidence>
<comment type="function">
    <text evidence="2 11">Endonuclease that specifically degrades the RNA of RNA-DNA hybrids.</text>
</comment>
<sequence length="151" mass="16693">MTELPHVEIATDGACKGNPGPGGWGAIIRSGAREKELSGGEALTTNNRMEMTAVIEALGALKKPCRVTLSTDSRYVMDGMTKWMHGWLKNSWRTADKKPVKNADLWQALWAAAKPHRIEWVWVRGHNGHPDNERADRLACDAALAQRPRVA</sequence>
<dbReference type="PROSITE" id="PS50879">
    <property type="entry name" value="RNASE_H_1"/>
    <property type="match status" value="1"/>
</dbReference>
<comment type="caution">
    <text evidence="14">The sequence shown here is derived from an EMBL/GenBank/DDBJ whole genome shotgun (WGS) entry which is preliminary data.</text>
</comment>
<dbReference type="SUPFAM" id="SSF53098">
    <property type="entry name" value="Ribonuclease H-like"/>
    <property type="match status" value="1"/>
</dbReference>
<accession>A0A396RRE9</accession>
<feature type="binding site" evidence="11">
    <location>
        <position position="72"/>
    </location>
    <ligand>
        <name>Mg(2+)</name>
        <dbReference type="ChEBI" id="CHEBI:18420"/>
        <label>1</label>
    </ligand>
</feature>
<evidence type="ECO:0000256" key="7">
    <source>
        <dbReference type="ARBA" id="ARBA00022723"/>
    </source>
</evidence>
<keyword evidence="15" id="KW-1185">Reference proteome</keyword>
<feature type="binding site" evidence="11">
    <location>
        <position position="50"/>
    </location>
    <ligand>
        <name>Mg(2+)</name>
        <dbReference type="ChEBI" id="CHEBI:18420"/>
        <label>1</label>
    </ligand>
</feature>
<dbReference type="InterPro" id="IPR002156">
    <property type="entry name" value="RNaseH_domain"/>
</dbReference>
<comment type="subunit">
    <text evidence="4 11">Monomer.</text>
</comment>
<evidence type="ECO:0000256" key="8">
    <source>
        <dbReference type="ARBA" id="ARBA00022759"/>
    </source>
</evidence>
<evidence type="ECO:0000256" key="6">
    <source>
        <dbReference type="ARBA" id="ARBA00022722"/>
    </source>
</evidence>
<dbReference type="CDD" id="cd09278">
    <property type="entry name" value="RNase_HI_prokaryote_like"/>
    <property type="match status" value="1"/>
</dbReference>
<dbReference type="Pfam" id="PF00075">
    <property type="entry name" value="RNase_H"/>
    <property type="match status" value="1"/>
</dbReference>
<evidence type="ECO:0000256" key="9">
    <source>
        <dbReference type="ARBA" id="ARBA00022801"/>
    </source>
</evidence>
<feature type="domain" description="RNase H type-1" evidence="13">
    <location>
        <begin position="3"/>
        <end position="144"/>
    </location>
</feature>
<comment type="similarity">
    <text evidence="3 11">Belongs to the RNase H family.</text>
</comment>
<dbReference type="InterPro" id="IPR036397">
    <property type="entry name" value="RNaseH_sf"/>
</dbReference>
<dbReference type="PANTHER" id="PTHR10642:SF26">
    <property type="entry name" value="RIBONUCLEASE H1"/>
    <property type="match status" value="1"/>
</dbReference>
<feature type="binding site" evidence="11">
    <location>
        <position position="12"/>
    </location>
    <ligand>
        <name>Mg(2+)</name>
        <dbReference type="ChEBI" id="CHEBI:18420"/>
        <label>1</label>
    </ligand>
</feature>
<dbReference type="GO" id="GO:0000287">
    <property type="term" value="F:magnesium ion binding"/>
    <property type="evidence" value="ECO:0007669"/>
    <property type="project" value="UniProtKB-UniRule"/>
</dbReference>
<evidence type="ECO:0000256" key="11">
    <source>
        <dbReference type="HAMAP-Rule" id="MF_00042"/>
    </source>
</evidence>
<gene>
    <name evidence="11" type="primary">rnhA</name>
    <name evidence="14" type="ORF">D1610_05050</name>
</gene>
<dbReference type="Gene3D" id="3.30.420.10">
    <property type="entry name" value="Ribonuclease H-like superfamily/Ribonuclease H"/>
    <property type="match status" value="1"/>
</dbReference>
<keyword evidence="9 11" id="KW-0378">Hydrolase</keyword>
<dbReference type="GO" id="GO:0004523">
    <property type="term" value="F:RNA-DNA hybrid ribonuclease activity"/>
    <property type="evidence" value="ECO:0007669"/>
    <property type="project" value="UniProtKB-UniRule"/>
</dbReference>
<dbReference type="OrthoDB" id="7845843at2"/>
<dbReference type="Proteomes" id="UP000266693">
    <property type="component" value="Unassembled WGS sequence"/>
</dbReference>